<reference evidence="3" key="1">
    <citation type="thesis" date="2015" institute="Rutgers" country="The State University of New Jersey, 14 College Farm Rd., New Brunswick, NJ, USA">
        <title>Ammonia toxicity in bacteria and its implications for treatment of and resource recovery from highly nitrogenous organic wastes.</title>
        <authorList>
            <person name="Luther A.K."/>
        </authorList>
    </citation>
    <scope>NUCLEOTIDE SEQUENCE</scope>
    <source>
        <strain evidence="3">RT-10B</strain>
    </source>
</reference>
<keyword evidence="2" id="KW-0732">Signal</keyword>
<evidence type="ECO:0000256" key="1">
    <source>
        <dbReference type="SAM" id="MobiDB-lite"/>
    </source>
</evidence>
<sequence>MFLNKKANKKLKKGIVLSACFLILFSTTACGNNKSEISKTSQEKSANILDVRTADIVGQQQAILRFTTDNKAGSIISIKLEPVNKKYIYTLDAVDKKGLESIMTIDAKTSNVIKKEEKSTIDKNNMPGFIDFTPVLDVDKAAKNAKNFTSNKDIDQVLAYTLYNDGNINIYEFTLTDGANENAKTEKVLINAVTGKKIDSAKSNNSNTESSSNKNDKK</sequence>
<dbReference type="EMBL" id="JYGE01000007">
    <property type="protein sequence ID" value="PSJ30884.1"/>
    <property type="molecule type" value="Genomic_DNA"/>
</dbReference>
<comment type="caution">
    <text evidence="3">The sequence shown here is derived from an EMBL/GenBank/DDBJ whole genome shotgun (WGS) entry which is preliminary data.</text>
</comment>
<feature type="signal peptide" evidence="2">
    <location>
        <begin position="1"/>
        <end position="31"/>
    </location>
</feature>
<accession>A0A2P7PYV0</accession>
<dbReference type="RefSeq" id="WP_106777376.1">
    <property type="nucleotide sequence ID" value="NZ_JYGE01000007.1"/>
</dbReference>
<dbReference type="AlphaFoldDB" id="A0A2P7PYV0"/>
<evidence type="ECO:0000256" key="2">
    <source>
        <dbReference type="SAM" id="SignalP"/>
    </source>
</evidence>
<feature type="chain" id="PRO_5015172144" evidence="2">
    <location>
        <begin position="32"/>
        <end position="218"/>
    </location>
</feature>
<gene>
    <name evidence="3" type="ORF">UF10_08465</name>
</gene>
<name>A0A2P7PYV0_9FIRM</name>
<feature type="region of interest" description="Disordered" evidence="1">
    <location>
        <begin position="199"/>
        <end position="218"/>
    </location>
</feature>
<dbReference type="Gene3D" id="3.10.450.40">
    <property type="match status" value="1"/>
</dbReference>
<protein>
    <submittedName>
        <fullName evidence="3">Uncharacterized protein</fullName>
    </submittedName>
</protein>
<evidence type="ECO:0000313" key="3">
    <source>
        <dbReference type="EMBL" id="PSJ30884.1"/>
    </source>
</evidence>
<organism evidence="3 4">
    <name type="scientific">Peptostreptococcus russellii</name>
    <dbReference type="NCBI Taxonomy" id="215200"/>
    <lineage>
        <taxon>Bacteria</taxon>
        <taxon>Bacillati</taxon>
        <taxon>Bacillota</taxon>
        <taxon>Clostridia</taxon>
        <taxon>Peptostreptococcales</taxon>
        <taxon>Peptostreptococcaceae</taxon>
        <taxon>Peptostreptococcus</taxon>
    </lineage>
</organism>
<evidence type="ECO:0000313" key="4">
    <source>
        <dbReference type="Proteomes" id="UP000241434"/>
    </source>
</evidence>
<keyword evidence="4" id="KW-1185">Reference proteome</keyword>
<proteinExistence type="predicted"/>
<dbReference type="OrthoDB" id="1749408at2"/>
<dbReference type="PROSITE" id="PS51257">
    <property type="entry name" value="PROKAR_LIPOPROTEIN"/>
    <property type="match status" value="1"/>
</dbReference>
<feature type="compositionally biased region" description="Low complexity" evidence="1">
    <location>
        <begin position="201"/>
        <end position="218"/>
    </location>
</feature>
<dbReference type="Proteomes" id="UP000241434">
    <property type="component" value="Unassembled WGS sequence"/>
</dbReference>